<evidence type="ECO:0000256" key="3">
    <source>
        <dbReference type="ARBA" id="ARBA00022989"/>
    </source>
</evidence>
<dbReference type="InterPro" id="IPR001902">
    <property type="entry name" value="SLC26A/SulP_fam"/>
</dbReference>
<evidence type="ECO:0000313" key="9">
    <source>
        <dbReference type="Proteomes" id="UP000199120"/>
    </source>
</evidence>
<feature type="transmembrane region" description="Helical" evidence="5">
    <location>
        <begin position="164"/>
        <end position="190"/>
    </location>
</feature>
<dbReference type="STRING" id="416943.SAMN05445871_5292"/>
<keyword evidence="3 5" id="KW-1133">Transmembrane helix</keyword>
<evidence type="ECO:0000256" key="5">
    <source>
        <dbReference type="SAM" id="Phobius"/>
    </source>
</evidence>
<keyword evidence="2 5" id="KW-0812">Transmembrane</keyword>
<comment type="subcellular location">
    <subcellularLocation>
        <location evidence="1">Membrane</location>
        <topology evidence="1">Multi-pass membrane protein</topology>
    </subcellularLocation>
</comment>
<dbReference type="Gene3D" id="3.30.750.24">
    <property type="entry name" value="STAS domain"/>
    <property type="match status" value="1"/>
</dbReference>
<feature type="transmembrane region" description="Helical" evidence="5">
    <location>
        <begin position="141"/>
        <end position="158"/>
    </location>
</feature>
<keyword evidence="9" id="KW-1185">Reference proteome</keyword>
<feature type="transmembrane region" description="Helical" evidence="5">
    <location>
        <begin position="16"/>
        <end position="38"/>
    </location>
</feature>
<dbReference type="GO" id="GO:0016020">
    <property type="term" value="C:membrane"/>
    <property type="evidence" value="ECO:0007669"/>
    <property type="project" value="UniProtKB-SubCell"/>
</dbReference>
<feature type="transmembrane region" description="Helical" evidence="5">
    <location>
        <begin position="343"/>
        <end position="363"/>
    </location>
</feature>
<evidence type="ECO:0000256" key="1">
    <source>
        <dbReference type="ARBA" id="ARBA00004141"/>
    </source>
</evidence>
<evidence type="ECO:0000259" key="7">
    <source>
        <dbReference type="Pfam" id="PF01740"/>
    </source>
</evidence>
<dbReference type="Proteomes" id="UP000199120">
    <property type="component" value="Unassembled WGS sequence"/>
</dbReference>
<sequence>MSAAAPLPAGRGSSRWFVEALAAVVVTLGCATEYVALGAQATSALPGAQAAAYGVLLGILTAVIGVPLASLTISTRPMISGPRVASTILMSSLVARLLGDGSAATLGMRGIVALACCAVVVAGVVQLALGALRGGSLVRMVPAPVLSGLLFGVAGLAMQDQFAFVAGCVIDWHVAAIGIATVGVAAHFGWKMLCRRVARRVALPPGLSLFAALLASAACYYAAVGVLPLPPSTCRLVGIAGLDLHAWRPFDAGVWRMVADIADAKLWILVLGYGALIGVISSIDTVIAVSSIEAQTHRRGSVNHDLLGFGAVNVLLGALTLLPCVGSVTRSGMAIAAGARTRAVAWLHAALVLVALTVGLRFVAMLPKLSAAVVVIAMSLDMIDDWSKQLTTLAFSDREPRGVIGGAMWLFAVEAAATLATGQPSIGFAAGCAAGVLLAWPSPRTLAVSFAQRGDTLAASADGALLCYNADTRLVAPLLKRIDAEPAPARVALDLTGVRRIDATACRALAQFDRLCTMRGVESTFVLPSSRNGGEEVADALRLFLRLDALKFSDERGDVEAGTRMEVSA</sequence>
<keyword evidence="4 5" id="KW-0472">Membrane</keyword>
<feature type="domain" description="SLC26A/SulP transporter" evidence="6">
    <location>
        <begin position="48"/>
        <end position="390"/>
    </location>
</feature>
<dbReference type="InterPro" id="IPR011547">
    <property type="entry name" value="SLC26A/SulP_dom"/>
</dbReference>
<evidence type="ECO:0000313" key="8">
    <source>
        <dbReference type="EMBL" id="SEL28939.1"/>
    </source>
</evidence>
<feature type="transmembrane region" description="Helical" evidence="5">
    <location>
        <begin position="50"/>
        <end position="69"/>
    </location>
</feature>
<feature type="transmembrane region" description="Helical" evidence="5">
    <location>
        <begin position="111"/>
        <end position="129"/>
    </location>
</feature>
<evidence type="ECO:0000259" key="6">
    <source>
        <dbReference type="Pfam" id="PF00916"/>
    </source>
</evidence>
<accession>A0A1H7P033</accession>
<evidence type="ECO:0000256" key="4">
    <source>
        <dbReference type="ARBA" id="ARBA00023136"/>
    </source>
</evidence>
<dbReference type="RefSeq" id="WP_167627144.1">
    <property type="nucleotide sequence ID" value="NZ_FNSR01000002.1"/>
</dbReference>
<organism evidence="8 9">
    <name type="scientific">Paraburkholderia caballeronis</name>
    <dbReference type="NCBI Taxonomy" id="416943"/>
    <lineage>
        <taxon>Bacteria</taxon>
        <taxon>Pseudomonadati</taxon>
        <taxon>Pseudomonadota</taxon>
        <taxon>Betaproteobacteria</taxon>
        <taxon>Burkholderiales</taxon>
        <taxon>Burkholderiaceae</taxon>
        <taxon>Paraburkholderia</taxon>
    </lineage>
</organism>
<gene>
    <name evidence="8" type="ORF">SAMN05192542_106160</name>
</gene>
<dbReference type="AlphaFoldDB" id="A0A1H7P033"/>
<dbReference type="InterPro" id="IPR002645">
    <property type="entry name" value="STAS_dom"/>
</dbReference>
<dbReference type="InterPro" id="IPR036513">
    <property type="entry name" value="STAS_dom_sf"/>
</dbReference>
<feature type="transmembrane region" description="Helical" evidence="5">
    <location>
        <begin position="266"/>
        <end position="294"/>
    </location>
</feature>
<feature type="transmembrane region" description="Helical" evidence="5">
    <location>
        <begin position="306"/>
        <end position="328"/>
    </location>
</feature>
<feature type="domain" description="STAS" evidence="7">
    <location>
        <begin position="452"/>
        <end position="530"/>
    </location>
</feature>
<protein>
    <submittedName>
        <fullName evidence="8">Sulfate permease, SulP family</fullName>
    </submittedName>
</protein>
<dbReference type="SUPFAM" id="SSF52091">
    <property type="entry name" value="SpoIIaa-like"/>
    <property type="match status" value="1"/>
</dbReference>
<proteinExistence type="predicted"/>
<dbReference type="Pfam" id="PF01740">
    <property type="entry name" value="STAS"/>
    <property type="match status" value="1"/>
</dbReference>
<dbReference type="GO" id="GO:0055085">
    <property type="term" value="P:transmembrane transport"/>
    <property type="evidence" value="ECO:0007669"/>
    <property type="project" value="InterPro"/>
</dbReference>
<dbReference type="Pfam" id="PF00916">
    <property type="entry name" value="Sulfate_transp"/>
    <property type="match status" value="1"/>
</dbReference>
<dbReference type="PANTHER" id="PTHR11814">
    <property type="entry name" value="SULFATE TRANSPORTER"/>
    <property type="match status" value="1"/>
</dbReference>
<evidence type="ECO:0000256" key="2">
    <source>
        <dbReference type="ARBA" id="ARBA00022692"/>
    </source>
</evidence>
<dbReference type="EMBL" id="FOAJ01000006">
    <property type="protein sequence ID" value="SEL28939.1"/>
    <property type="molecule type" value="Genomic_DNA"/>
</dbReference>
<reference evidence="9" key="1">
    <citation type="submission" date="2016-10" db="EMBL/GenBank/DDBJ databases">
        <authorList>
            <person name="Varghese N."/>
            <person name="Submissions S."/>
        </authorList>
    </citation>
    <scope>NUCLEOTIDE SEQUENCE [LARGE SCALE GENOMIC DNA]</scope>
    <source>
        <strain evidence="9">LMG 26416</strain>
    </source>
</reference>
<name>A0A1H7P033_9BURK</name>